<evidence type="ECO:0000313" key="2">
    <source>
        <dbReference type="EMBL" id="XDQ64585.1"/>
    </source>
</evidence>
<reference evidence="2" key="1">
    <citation type="submission" date="2024-07" db="EMBL/GenBank/DDBJ databases">
        <authorList>
            <person name="Yu S.T."/>
        </authorList>
    </citation>
    <scope>NUCLEOTIDE SEQUENCE</scope>
    <source>
        <strain evidence="2">R35</strain>
    </source>
</reference>
<dbReference type="RefSeq" id="WP_369261198.1">
    <property type="nucleotide sequence ID" value="NZ_CP163440.1"/>
</dbReference>
<keyword evidence="1" id="KW-1133">Transmembrane helix</keyword>
<evidence type="ECO:0000256" key="1">
    <source>
        <dbReference type="SAM" id="Phobius"/>
    </source>
</evidence>
<dbReference type="EMBL" id="CP163440">
    <property type="protein sequence ID" value="XDQ64585.1"/>
    <property type="molecule type" value="Genomic_DNA"/>
</dbReference>
<gene>
    <name evidence="2" type="ORF">AB5J50_29270</name>
</gene>
<proteinExistence type="predicted"/>
<accession>A0AB39SBP4</accession>
<keyword evidence="1" id="KW-0472">Membrane</keyword>
<name>A0AB39SBP4_9ACTN</name>
<organism evidence="2">
    <name type="scientific">Streptomyces sp. R35</name>
    <dbReference type="NCBI Taxonomy" id="3238630"/>
    <lineage>
        <taxon>Bacteria</taxon>
        <taxon>Bacillati</taxon>
        <taxon>Actinomycetota</taxon>
        <taxon>Actinomycetes</taxon>
        <taxon>Kitasatosporales</taxon>
        <taxon>Streptomycetaceae</taxon>
        <taxon>Streptomyces</taxon>
    </lineage>
</organism>
<protein>
    <submittedName>
        <fullName evidence="2">Uncharacterized protein</fullName>
    </submittedName>
</protein>
<dbReference type="AlphaFoldDB" id="A0AB39SBP4"/>
<keyword evidence="1" id="KW-0812">Transmembrane</keyword>
<feature type="transmembrane region" description="Helical" evidence="1">
    <location>
        <begin position="69"/>
        <end position="90"/>
    </location>
</feature>
<sequence>MAERWQPDPGEHLLARVPVSFATGAATPVSGRRWFRDADRRDIQAKLPGWPTGPTYRVRSKTHRIARGIGRTALALVVIAIAGALGGTGVGSVDVLGRSDDPEDEVEDFPVMWAAPGTLARTLPWQLDPARRPATDRTHAVVTDRRLVILGMLDDDEDPWEEVLWEAKRAEIAAVEHRTFGHGEPDVRLLFVDGSWCRLAPRSSSALVRHFSVAYEPIDPEALTPGQRKAVDAFRERTGTVGAVTVTCRPGGSYLIEAVPSPEASARHGVLTDWQLIGPEGEEVAHEEARV</sequence>